<protein>
    <submittedName>
        <fullName evidence="6">NAD-glutamate dehydrogenase</fullName>
    </submittedName>
</protein>
<dbReference type="InterPro" id="IPR049064">
    <property type="entry name" value="NAD_Glu_DH_ACT3"/>
</dbReference>
<feature type="domain" description="NAD-specific glutamate dehydrogenase C-terminal" evidence="2">
    <location>
        <begin position="1295"/>
        <end position="1631"/>
    </location>
</feature>
<dbReference type="InterPro" id="IPR028971">
    <property type="entry name" value="NAD-GDH_cat"/>
</dbReference>
<dbReference type="InterPro" id="IPR024727">
    <property type="entry name" value="NAD_Glu_DH_N_ACT1"/>
</dbReference>
<dbReference type="Pfam" id="PF05088">
    <property type="entry name" value="Bac_GDH_CD"/>
    <property type="match status" value="1"/>
</dbReference>
<dbReference type="PIRSF" id="PIRSF036761">
    <property type="entry name" value="GDH_Mll4104"/>
    <property type="match status" value="1"/>
</dbReference>
<sequence>MSATTHETSEQVKAELIDQAIELARSGKGTGGPPHDQIAELLHAYYRHVAPEDLVDRSDVDIYGAFAEHYKLALARPQGTARVRVGTPTLAETGWSASGHSVVEVVVDDMPFLVDSLTMELSRQLRDVHVVIHPAFDVVRDITGALQSMAVVPDGALEPEGEAVRESWMHVEIDRLPEGDDPAEIIDDIQRVLRDVREAIEDWSKMDAQVEVIVDQLRTDPPPLDADEVRQAAELLEWLADEHFTFLGYKEYKLESRGDDEFLRAVPGTGLGILRADQEMSESFGRLPDAVKAKAREKTLLVLAKANSRATVHRPAYLDYVGIKTFDANGEVDGERRFLGLLASAAYTESLMRIPLIREKAKAVLKHSGFDPRSHAGKSLMDTLETYPRDELLHTPVDELAPMAEAAMSARERRALRMFIRRDTYGRYVSVLVYLPRDRYNTAVRERFARILQDRLHGESIEFTVRINESTTARVHFVVHLPKGDQVPDVDLADLERRLAEASRSWRDDFIQAVIAEFGEEVGTSLGRRYAESFPEGYKEDYAPRSAAVDLGRLEAIRTNGPEDSGLDLSLYERLDASPGEVRLKVYRIGDPLSLSEVLPMLASMGVEVVDERPYELEGLDRHSVIYEFGLRYGKDLPSGSGELFQDALRAVWDGLNETDGFNGLVLGAGLTWRQATVLRAYAKYMRQCSSPFAQDYIEDALRGNVDITRMLVSLFEARFDPVRGEAADEERLEERILAALDDVASLDHDRILRSYLTHIKATLRTNYFQKDGSTGGPHAYVSLKLEPSAIPDLPQPRPKFEIFVYSPRVEGVHLRFGAVARGGLRWSDRRDDFRTEVLGLVKAQMVKNTVIVPVGAKGGFFCKQLPPQNSTGGADRDAWLAEGVACYKTFISGLLDITDNLVDGKTVPPRDVVRHDGDDSYLVVAADKGTATFSDIANGVAHDYGFWLGDAFASGGSVGYDHKAMGITARGAWVSVQRHFRERGIDCQAEDFTAVGIGDMSGDVFGNGMLCSEHIRLVAAFDHRDIFLDPGPDAETSYAERRRLFELPRSSWQDYDKRLISEGGGVYPRSLKSIPLNDAVRTALGIDAGVEKMTPAELMKAILQAPVDLLWNGGIGTYVKGEAETHGDVGDKANDAIRVNGSQLRARCVGEGGNLGLTQAGRIEYVLRGGDVGGVSQEGGRINTDFIDNSAGVDTSDHEVNIKILLDRVVKDGDLTNKQRNALLAEMTDEVASLVLRDNYEQNIAIANAVAHAPSLLHVHEDFMRELERAGTLDREIEGLPSRAEVRRRLERGVGLTPPELSVLMAWTKIVLADRLLAGELPDDPYLDLDLKAYFPTPMRERFQSQIEAHPLRREIIVTQVVNDLVNGAGMTYWPRLADETGASVADLTRANFVAREVFGSLPLRTELRSWDNKLDAAVLTRMRIEMRTLVERASRWLVTNRRSPLDSVATVEQFAAPVQATMAQLPDLMTGRELEAFGERQARLERRGVPAELARRVAVLPPAYMLLGVVETAQREDLPLDEVARLHFALGERLGLPILLQKIVALPRDDKWQTMARAALRDDLHSVHTRLTAQILRATPAEDSTLARIAEWEEGEAEVVSRAAATLQQICADDEADLARMSVGLRVVRGLLSV</sequence>
<evidence type="ECO:0000259" key="3">
    <source>
        <dbReference type="Pfam" id="PF21075"/>
    </source>
</evidence>
<comment type="caution">
    <text evidence="6">The sequence shown here is derived from an EMBL/GenBank/DDBJ whole genome shotgun (WGS) entry which is preliminary data.</text>
</comment>
<dbReference type="InterPro" id="IPR049059">
    <property type="entry name" value="NAD_Glu_DH_HM1"/>
</dbReference>
<accession>A0ABN2QRQ2</accession>
<dbReference type="InterPro" id="IPR046346">
    <property type="entry name" value="Aminoacid_DH-like_N_sf"/>
</dbReference>
<dbReference type="InterPro" id="IPR049058">
    <property type="entry name" value="NAD_Glu_DH_HM2"/>
</dbReference>
<dbReference type="Pfam" id="PF21073">
    <property type="entry name" value="GDH_HM1"/>
    <property type="match status" value="1"/>
</dbReference>
<dbReference type="InterPro" id="IPR036291">
    <property type="entry name" value="NAD(P)-bd_dom_sf"/>
</dbReference>
<evidence type="ECO:0000259" key="2">
    <source>
        <dbReference type="Pfam" id="PF21074"/>
    </source>
</evidence>
<gene>
    <name evidence="6" type="ORF">GCM10009798_15840</name>
</gene>
<dbReference type="Pfam" id="PF21077">
    <property type="entry name" value="GDH_ACT3"/>
    <property type="match status" value="1"/>
</dbReference>
<proteinExistence type="predicted"/>
<dbReference type="PANTHER" id="PTHR43403">
    <property type="entry name" value="NAD-SPECIFIC GLUTAMATE DEHYDROGENASE"/>
    <property type="match status" value="1"/>
</dbReference>
<evidence type="ECO:0000313" key="7">
    <source>
        <dbReference type="Proteomes" id="UP001500571"/>
    </source>
</evidence>
<evidence type="ECO:0000259" key="1">
    <source>
        <dbReference type="Pfam" id="PF05088"/>
    </source>
</evidence>
<dbReference type="InterPro" id="IPR048381">
    <property type="entry name" value="GDH_C"/>
</dbReference>
<dbReference type="PANTHER" id="PTHR43403:SF1">
    <property type="entry name" value="NAD-SPECIFIC GLUTAMATE DEHYDROGENASE"/>
    <property type="match status" value="1"/>
</dbReference>
<dbReference type="EMBL" id="BAAAPB010000001">
    <property type="protein sequence ID" value="GAA1957275.1"/>
    <property type="molecule type" value="Genomic_DNA"/>
</dbReference>
<evidence type="ECO:0000259" key="5">
    <source>
        <dbReference type="Pfam" id="PF21077"/>
    </source>
</evidence>
<keyword evidence="7" id="KW-1185">Reference proteome</keyword>
<dbReference type="Pfam" id="PF21076">
    <property type="entry name" value="GDH_ACT2"/>
    <property type="match status" value="1"/>
</dbReference>
<dbReference type="RefSeq" id="WP_344044164.1">
    <property type="nucleotide sequence ID" value="NZ_BAAAPB010000001.1"/>
</dbReference>
<reference evidence="6 7" key="1">
    <citation type="journal article" date="2019" name="Int. J. Syst. Evol. Microbiol.">
        <title>The Global Catalogue of Microorganisms (GCM) 10K type strain sequencing project: providing services to taxonomists for standard genome sequencing and annotation.</title>
        <authorList>
            <consortium name="The Broad Institute Genomics Platform"/>
            <consortium name="The Broad Institute Genome Sequencing Center for Infectious Disease"/>
            <person name="Wu L."/>
            <person name="Ma J."/>
        </authorList>
    </citation>
    <scope>NUCLEOTIDE SEQUENCE [LARGE SCALE GENOMIC DNA]</scope>
    <source>
        <strain evidence="6 7">JCM 15309</strain>
    </source>
</reference>
<feature type="domain" description="NAD-glutamate dehydrogenase catalytic" evidence="1">
    <location>
        <begin position="737"/>
        <end position="1249"/>
    </location>
</feature>
<name>A0ABN2QRQ2_9ACTN</name>
<evidence type="ECO:0000259" key="4">
    <source>
        <dbReference type="Pfam" id="PF21076"/>
    </source>
</evidence>
<dbReference type="Pfam" id="PF21079">
    <property type="entry name" value="GDH_HM2"/>
    <property type="match status" value="1"/>
</dbReference>
<dbReference type="Pfam" id="PF21074">
    <property type="entry name" value="GDH_C"/>
    <property type="match status" value="1"/>
</dbReference>
<dbReference type="SUPFAM" id="SSF53223">
    <property type="entry name" value="Aminoacid dehydrogenase-like, N-terminal domain"/>
    <property type="match status" value="1"/>
</dbReference>
<dbReference type="Proteomes" id="UP001500571">
    <property type="component" value="Unassembled WGS sequence"/>
</dbReference>
<feature type="domain" description="NAD-glutamate dehydrogenase ACT3" evidence="5">
    <location>
        <begin position="567"/>
        <end position="636"/>
    </location>
</feature>
<dbReference type="InterPro" id="IPR049062">
    <property type="entry name" value="NAD_Glu_DH_ACT2"/>
</dbReference>
<dbReference type="InterPro" id="IPR007780">
    <property type="entry name" value="NAD_Glu_DH_bac"/>
</dbReference>
<feature type="domain" description="NAD-glutamate dehydrogenase ACT2" evidence="4">
    <location>
        <begin position="417"/>
        <end position="506"/>
    </location>
</feature>
<dbReference type="SUPFAM" id="SSF51735">
    <property type="entry name" value="NAD(P)-binding Rossmann-fold domains"/>
    <property type="match status" value="1"/>
</dbReference>
<dbReference type="Pfam" id="PF21078">
    <property type="entry name" value="GDH_HM3"/>
    <property type="match status" value="1"/>
</dbReference>
<dbReference type="InterPro" id="IPR049056">
    <property type="entry name" value="NAD_Glu_DH_HM3"/>
</dbReference>
<dbReference type="Pfam" id="PF21075">
    <property type="entry name" value="GDH_ACT1"/>
    <property type="match status" value="1"/>
</dbReference>
<evidence type="ECO:0000313" key="6">
    <source>
        <dbReference type="EMBL" id="GAA1957275.1"/>
    </source>
</evidence>
<organism evidence="6 7">
    <name type="scientific">Nocardioides panacihumi</name>
    <dbReference type="NCBI Taxonomy" id="400774"/>
    <lineage>
        <taxon>Bacteria</taxon>
        <taxon>Bacillati</taxon>
        <taxon>Actinomycetota</taxon>
        <taxon>Actinomycetes</taxon>
        <taxon>Propionibacteriales</taxon>
        <taxon>Nocardioidaceae</taxon>
        <taxon>Nocardioides</taxon>
    </lineage>
</organism>
<feature type="domain" description="NAD-glutamate dehydrogenase N-terminal ACT1" evidence="3">
    <location>
        <begin position="42"/>
        <end position="187"/>
    </location>
</feature>